<dbReference type="Proteomes" id="UP000236318">
    <property type="component" value="Unassembled WGS sequence"/>
</dbReference>
<organism evidence="4 5">
    <name type="scientific">Mycobacterium ahvazicum</name>
    <dbReference type="NCBI Taxonomy" id="1964395"/>
    <lineage>
        <taxon>Bacteria</taxon>
        <taxon>Bacillati</taxon>
        <taxon>Actinomycetota</taxon>
        <taxon>Actinomycetes</taxon>
        <taxon>Mycobacteriales</taxon>
        <taxon>Mycobacteriaceae</taxon>
        <taxon>Mycobacterium</taxon>
        <taxon>Mycobacterium simiae complex</taxon>
    </lineage>
</organism>
<dbReference type="InterPro" id="IPR015250">
    <property type="entry name" value="MPT63-like"/>
</dbReference>
<feature type="signal peptide" evidence="2">
    <location>
        <begin position="1"/>
        <end position="23"/>
    </location>
</feature>
<evidence type="ECO:0000313" key="5">
    <source>
        <dbReference type="Proteomes" id="UP000236318"/>
    </source>
</evidence>
<protein>
    <submittedName>
        <fullName evidence="4">DUF1942 domain-containing protein</fullName>
    </submittedName>
</protein>
<dbReference type="Gene3D" id="2.60.40.1240">
    <property type="match status" value="1"/>
</dbReference>
<keyword evidence="5" id="KW-1185">Reference proteome</keyword>
<evidence type="ECO:0000256" key="1">
    <source>
        <dbReference type="ARBA" id="ARBA00022729"/>
    </source>
</evidence>
<dbReference type="GO" id="GO:0005615">
    <property type="term" value="C:extracellular space"/>
    <property type="evidence" value="ECO:0007669"/>
    <property type="project" value="InterPro"/>
</dbReference>
<dbReference type="Pfam" id="PF09167">
    <property type="entry name" value="DUF1942"/>
    <property type="match status" value="1"/>
</dbReference>
<feature type="non-terminal residue" evidence="4">
    <location>
        <position position="1"/>
    </location>
</feature>
<accession>A0A2K4Y8H6</accession>
<reference evidence="4" key="1">
    <citation type="submission" date="2018-01" db="EMBL/GenBank/DDBJ databases">
        <authorList>
            <consortium name="Urmite Genomes"/>
        </authorList>
    </citation>
    <scope>NUCLEOTIDE SEQUENCE [LARGE SCALE GENOMIC DNA]</scope>
    <source>
        <strain evidence="4">AFP003</strain>
    </source>
</reference>
<feature type="domain" description="MPT63-like" evidence="3">
    <location>
        <begin position="24"/>
        <end position="146"/>
    </location>
</feature>
<gene>
    <name evidence="4" type="ORF">MAAFP003_1751</name>
</gene>
<evidence type="ECO:0000259" key="3">
    <source>
        <dbReference type="Pfam" id="PF09167"/>
    </source>
</evidence>
<name>A0A2K4Y8H6_9MYCO</name>
<keyword evidence="1 2" id="KW-0732">Signal</keyword>
<dbReference type="SUPFAM" id="SSF81982">
    <property type="entry name" value="Antigen MPT63/MPB63 (immunoprotective extracellular protein)"/>
    <property type="match status" value="1"/>
</dbReference>
<feature type="chain" id="PRO_5014472275" evidence="2">
    <location>
        <begin position="24"/>
        <end position="150"/>
    </location>
</feature>
<dbReference type="InterPro" id="IPR029050">
    <property type="entry name" value="Immunoprotect_excell_Ig-like"/>
</dbReference>
<sequence>VKAALSAVGIAGASILMAPMAAANVQSYGATERAVDGPLITDYTVSNLAPTDVTIPGYQPAGQLYRADVTAKSVAGNVQPQMSRFMARAFNGTVYPVLNTRPVPDGLDPRPIDQGQQTSGELYFDVTGERPVGLVYTDKDDDFLVWTRHV</sequence>
<evidence type="ECO:0000313" key="4">
    <source>
        <dbReference type="EMBL" id="SOX53081.1"/>
    </source>
</evidence>
<evidence type="ECO:0000256" key="2">
    <source>
        <dbReference type="SAM" id="SignalP"/>
    </source>
</evidence>
<proteinExistence type="predicted"/>
<dbReference type="AlphaFoldDB" id="A0A2K4Y8H6"/>
<dbReference type="EMBL" id="FXEG02000002">
    <property type="protein sequence ID" value="SOX53081.1"/>
    <property type="molecule type" value="Genomic_DNA"/>
</dbReference>
<comment type="caution">
    <text evidence="4">The sequence shown here is derived from an EMBL/GenBank/DDBJ whole genome shotgun (WGS) entry which is preliminary data.</text>
</comment>